<proteinExistence type="predicted"/>
<dbReference type="AlphaFoldDB" id="A0AA40KM91"/>
<gene>
    <name evidence="1" type="ORF">K0M31_005683</name>
</gene>
<evidence type="ECO:0000313" key="2">
    <source>
        <dbReference type="Proteomes" id="UP001177670"/>
    </source>
</evidence>
<comment type="caution">
    <text evidence="1">The sequence shown here is derived from an EMBL/GenBank/DDBJ whole genome shotgun (WGS) entry which is preliminary data.</text>
</comment>
<protein>
    <submittedName>
        <fullName evidence="1">Uncharacterized protein</fullName>
    </submittedName>
</protein>
<accession>A0AA40KM91</accession>
<reference evidence="1" key="1">
    <citation type="submission" date="2021-10" db="EMBL/GenBank/DDBJ databases">
        <title>Melipona bicolor Genome sequencing and assembly.</title>
        <authorList>
            <person name="Araujo N.S."/>
            <person name="Arias M.C."/>
        </authorList>
    </citation>
    <scope>NUCLEOTIDE SEQUENCE</scope>
    <source>
        <strain evidence="1">USP_2M_L1-L4_2017</strain>
        <tissue evidence="1">Whole body</tissue>
    </source>
</reference>
<evidence type="ECO:0000313" key="1">
    <source>
        <dbReference type="EMBL" id="KAK1125311.1"/>
    </source>
</evidence>
<organism evidence="1 2">
    <name type="scientific">Melipona bicolor</name>
    <dbReference type="NCBI Taxonomy" id="60889"/>
    <lineage>
        <taxon>Eukaryota</taxon>
        <taxon>Metazoa</taxon>
        <taxon>Ecdysozoa</taxon>
        <taxon>Arthropoda</taxon>
        <taxon>Hexapoda</taxon>
        <taxon>Insecta</taxon>
        <taxon>Pterygota</taxon>
        <taxon>Neoptera</taxon>
        <taxon>Endopterygota</taxon>
        <taxon>Hymenoptera</taxon>
        <taxon>Apocrita</taxon>
        <taxon>Aculeata</taxon>
        <taxon>Apoidea</taxon>
        <taxon>Anthophila</taxon>
        <taxon>Apidae</taxon>
        <taxon>Melipona</taxon>
    </lineage>
</organism>
<feature type="non-terminal residue" evidence="1">
    <location>
        <position position="78"/>
    </location>
</feature>
<dbReference type="EMBL" id="JAHYIQ010000016">
    <property type="protein sequence ID" value="KAK1125311.1"/>
    <property type="molecule type" value="Genomic_DNA"/>
</dbReference>
<sequence length="78" mass="9157">MKKKRCKDPICPANQSPPRYLKITIKNDMNIFHTKFNCRFVDIVLQELQRGKKGQRLEQLYQEDAAAQLIVESTLNHL</sequence>
<name>A0AA40KM91_9HYME</name>
<keyword evidence="2" id="KW-1185">Reference proteome</keyword>
<dbReference type="Proteomes" id="UP001177670">
    <property type="component" value="Unassembled WGS sequence"/>
</dbReference>